<dbReference type="Proteomes" id="UP001499951">
    <property type="component" value="Unassembled WGS sequence"/>
</dbReference>
<evidence type="ECO:0008006" key="4">
    <source>
        <dbReference type="Google" id="ProtNLM"/>
    </source>
</evidence>
<keyword evidence="1" id="KW-0732">Signal</keyword>
<sequence length="172" mass="18640">MKHVLPCACATIFLCTGAWAADPTLSLDGYGSLKFGMPAERVLRLLQDEKPYNPAASDACEQFTLPQFRAMGLRFMLEKSKLVRIDVDFDAGAVETSAQTDKGIGLRAKEEDVLKAYPDAVIKPNPADPTWHTIVVQSPDRSRGIIFETNGKTVKSIRAGDTPVIAAAEGCN</sequence>
<protein>
    <recommendedName>
        <fullName evidence="4">Secreted protein</fullName>
    </recommendedName>
</protein>
<feature type="chain" id="PRO_5045868577" description="Secreted protein" evidence="1">
    <location>
        <begin position="21"/>
        <end position="172"/>
    </location>
</feature>
<comment type="caution">
    <text evidence="2">The sequence shown here is derived from an EMBL/GenBank/DDBJ whole genome shotgun (WGS) entry which is preliminary data.</text>
</comment>
<organism evidence="2 3">
    <name type="scientific">Rhizomicrobium electricum</name>
    <dbReference type="NCBI Taxonomy" id="480070"/>
    <lineage>
        <taxon>Bacteria</taxon>
        <taxon>Pseudomonadati</taxon>
        <taxon>Pseudomonadota</taxon>
        <taxon>Alphaproteobacteria</taxon>
        <taxon>Micropepsales</taxon>
        <taxon>Micropepsaceae</taxon>
        <taxon>Rhizomicrobium</taxon>
    </lineage>
</organism>
<gene>
    <name evidence="2" type="ORF">GCM10008942_03430</name>
</gene>
<dbReference type="EMBL" id="BAAADD010000001">
    <property type="protein sequence ID" value="GAA0558261.1"/>
    <property type="molecule type" value="Genomic_DNA"/>
</dbReference>
<keyword evidence="3" id="KW-1185">Reference proteome</keyword>
<feature type="signal peptide" evidence="1">
    <location>
        <begin position="1"/>
        <end position="20"/>
    </location>
</feature>
<name>A0ABP3P1H9_9PROT</name>
<evidence type="ECO:0000256" key="1">
    <source>
        <dbReference type="SAM" id="SignalP"/>
    </source>
</evidence>
<evidence type="ECO:0000313" key="2">
    <source>
        <dbReference type="EMBL" id="GAA0558261.1"/>
    </source>
</evidence>
<proteinExistence type="predicted"/>
<dbReference type="RefSeq" id="WP_166930849.1">
    <property type="nucleotide sequence ID" value="NZ_BAAADD010000001.1"/>
</dbReference>
<evidence type="ECO:0000313" key="3">
    <source>
        <dbReference type="Proteomes" id="UP001499951"/>
    </source>
</evidence>
<reference evidence="3" key="1">
    <citation type="journal article" date="2019" name="Int. J. Syst. Evol. Microbiol.">
        <title>The Global Catalogue of Microorganisms (GCM) 10K type strain sequencing project: providing services to taxonomists for standard genome sequencing and annotation.</title>
        <authorList>
            <consortium name="The Broad Institute Genomics Platform"/>
            <consortium name="The Broad Institute Genome Sequencing Center for Infectious Disease"/>
            <person name="Wu L."/>
            <person name="Ma J."/>
        </authorList>
    </citation>
    <scope>NUCLEOTIDE SEQUENCE [LARGE SCALE GENOMIC DNA]</scope>
    <source>
        <strain evidence="3">JCM 15089</strain>
    </source>
</reference>
<accession>A0ABP3P1H9</accession>